<reference evidence="2" key="1">
    <citation type="submission" date="2022-05" db="EMBL/GenBank/DDBJ databases">
        <title>Schlegelella sp. nov., isolated from mangrove soil.</title>
        <authorList>
            <person name="Liu Y."/>
            <person name="Ge X."/>
            <person name="Liu W."/>
        </authorList>
    </citation>
    <scope>NUCLEOTIDE SEQUENCE</scope>
    <source>
        <strain evidence="2">S2-27</strain>
    </source>
</reference>
<proteinExistence type="predicted"/>
<keyword evidence="3" id="KW-1185">Reference proteome</keyword>
<feature type="transmembrane region" description="Helical" evidence="1">
    <location>
        <begin position="80"/>
        <end position="98"/>
    </location>
</feature>
<dbReference type="EMBL" id="JAMKFE010000003">
    <property type="protein sequence ID" value="MCM5678975.1"/>
    <property type="molecule type" value="Genomic_DNA"/>
</dbReference>
<name>A0ABT0YJU3_9BURK</name>
<evidence type="ECO:0000256" key="1">
    <source>
        <dbReference type="SAM" id="Phobius"/>
    </source>
</evidence>
<evidence type="ECO:0000313" key="3">
    <source>
        <dbReference type="Proteomes" id="UP001165541"/>
    </source>
</evidence>
<feature type="transmembrane region" description="Helical" evidence="1">
    <location>
        <begin position="38"/>
        <end position="59"/>
    </location>
</feature>
<comment type="caution">
    <text evidence="2">The sequence shown here is derived from an EMBL/GenBank/DDBJ whole genome shotgun (WGS) entry which is preliminary data.</text>
</comment>
<evidence type="ECO:0000313" key="2">
    <source>
        <dbReference type="EMBL" id="MCM5678975.1"/>
    </source>
</evidence>
<gene>
    <name evidence="2" type="ORF">M8A51_05455</name>
</gene>
<protein>
    <submittedName>
        <fullName evidence="2">Uncharacterized protein</fullName>
    </submittedName>
</protein>
<sequence length="186" mass="20251">MEQLRPRPNKEVDVATLRVERKRNPQGVEPPPPARWKVIAGALLFTALTVGVSGWVVVAGSDLWRALLTKPPSITYNYEFTILLGCAIGMIGMTIFILQGVATPNGSPTNGLIKVLKVSIWGFIVLFFGTPIAICLMDVHLKAAGYEPCEEASYSGFRSLAVVYVQPQPGLCEQLAARRKQRSASP</sequence>
<feature type="transmembrane region" description="Helical" evidence="1">
    <location>
        <begin position="118"/>
        <end position="137"/>
    </location>
</feature>
<organism evidence="2 3">
    <name type="scientific">Caldimonas mangrovi</name>
    <dbReference type="NCBI Taxonomy" id="2944811"/>
    <lineage>
        <taxon>Bacteria</taxon>
        <taxon>Pseudomonadati</taxon>
        <taxon>Pseudomonadota</taxon>
        <taxon>Betaproteobacteria</taxon>
        <taxon>Burkholderiales</taxon>
        <taxon>Sphaerotilaceae</taxon>
        <taxon>Caldimonas</taxon>
    </lineage>
</organism>
<keyword evidence="1" id="KW-0472">Membrane</keyword>
<keyword evidence="1" id="KW-1133">Transmembrane helix</keyword>
<accession>A0ABT0YJU3</accession>
<keyword evidence="1" id="KW-0812">Transmembrane</keyword>
<dbReference type="Proteomes" id="UP001165541">
    <property type="component" value="Unassembled WGS sequence"/>
</dbReference>